<organism evidence="1 2">
    <name type="scientific">Microvirga lupini</name>
    <dbReference type="NCBI Taxonomy" id="420324"/>
    <lineage>
        <taxon>Bacteria</taxon>
        <taxon>Pseudomonadati</taxon>
        <taxon>Pseudomonadota</taxon>
        <taxon>Alphaproteobacteria</taxon>
        <taxon>Hyphomicrobiales</taxon>
        <taxon>Methylobacteriaceae</taxon>
        <taxon>Microvirga</taxon>
    </lineage>
</organism>
<evidence type="ECO:0000313" key="2">
    <source>
        <dbReference type="Proteomes" id="UP000532010"/>
    </source>
</evidence>
<name>A0A7W4YUT8_9HYPH</name>
<evidence type="ECO:0000313" key="1">
    <source>
        <dbReference type="EMBL" id="MBB3017720.1"/>
    </source>
</evidence>
<dbReference type="SUPFAM" id="SSF160719">
    <property type="entry name" value="gpW/gp25-like"/>
    <property type="match status" value="1"/>
</dbReference>
<dbReference type="Gene3D" id="3.10.450.40">
    <property type="match status" value="1"/>
</dbReference>
<reference evidence="1 2" key="1">
    <citation type="submission" date="2020-08" db="EMBL/GenBank/DDBJ databases">
        <title>The Agave Microbiome: Exploring the role of microbial communities in plant adaptations to desert environments.</title>
        <authorList>
            <person name="Partida-Martinez L.P."/>
        </authorList>
    </citation>
    <scope>NUCLEOTIDE SEQUENCE [LARGE SCALE GENOMIC DNA]</scope>
    <source>
        <strain evidence="1 2">AT3.9</strain>
    </source>
</reference>
<protein>
    <submittedName>
        <fullName evidence="1">Phage baseplate assembly protein W</fullName>
    </submittedName>
</protein>
<proteinExistence type="predicted"/>
<dbReference type="EMBL" id="JACHWB010000001">
    <property type="protein sequence ID" value="MBB3017720.1"/>
    <property type="molecule type" value="Genomic_DNA"/>
</dbReference>
<dbReference type="RefSeq" id="WP_183447240.1">
    <property type="nucleotide sequence ID" value="NZ_JACHWB010000001.1"/>
</dbReference>
<keyword evidence="2" id="KW-1185">Reference proteome</keyword>
<comment type="caution">
    <text evidence="1">The sequence shown here is derived from an EMBL/GenBank/DDBJ whole genome shotgun (WGS) entry which is preliminary data.</text>
</comment>
<sequence length="243" mass="26831">MSEFERELPPFRLVQTHHGDDLGTVATRELGDANRWPELVWLNDLLPPYLTDDESAASQRVLLNGTFIRVPAPAGRFLGDDDSVEQTFGRDCGMWGRRMAADADGDIAAVSGADNLVQQLRHAIITPRGQQKRHSQYGCLVWRLHGTANGPLASTLGSEYVRATLAADYRVNTVKSSIADVSGDQVRVTARVETIAGDVIDVGSDEPNFATEDPTPEQEFGMHVDLLHEFVHFTLPPRLRFNP</sequence>
<dbReference type="Proteomes" id="UP000532010">
    <property type="component" value="Unassembled WGS sequence"/>
</dbReference>
<accession>A0A7W4YUT8</accession>
<dbReference type="AlphaFoldDB" id="A0A7W4YUT8"/>
<gene>
    <name evidence="1" type="ORF">FHR70_000760</name>
</gene>